<dbReference type="Gene3D" id="3.40.50.150">
    <property type="entry name" value="Vaccinia Virus protein VP39"/>
    <property type="match status" value="1"/>
</dbReference>
<dbReference type="GO" id="GO:0070475">
    <property type="term" value="P:rRNA base methylation"/>
    <property type="evidence" value="ECO:0007669"/>
    <property type="project" value="UniProtKB-UniRule"/>
</dbReference>
<evidence type="ECO:0000256" key="4">
    <source>
        <dbReference type="ARBA" id="ARBA00022679"/>
    </source>
</evidence>
<dbReference type="Gene3D" id="1.10.150.170">
    <property type="entry name" value="Putative methyltransferase TM0872, insert domain"/>
    <property type="match status" value="1"/>
</dbReference>
<sequence>MENIHTTVLRSEVVDALNLKENGTYIDATFGFGGHTKEIIEKGISNIKVIGIEVDKEIYDNAKNLFKSSKNVFIYNSNFIDVADIVVSCGLDKVDGIIFDLGTNLYQIKESGRGFSFLKNEKLDMRLDLDSDLTAEKIVNSYKREDLERVLKSVDERFYRPIAKKITEFRKKKRIVTTDELVEIVESVKYRKGKIHPATLTFMALRIEINQELENIKKALENSLKILNKKGRLVVITFHSGEDRIVKNFFREKSKEGILKIINKKVILPARQEQKENPPSRSAKMRVVEII</sequence>
<keyword evidence="4 6" id="KW-0808">Transferase</keyword>
<accession>A0A7C4R3P6</accession>
<keyword evidence="7" id="KW-0175">Coiled coil</keyword>
<dbReference type="GO" id="GO:0005737">
    <property type="term" value="C:cytoplasm"/>
    <property type="evidence" value="ECO:0007669"/>
    <property type="project" value="UniProtKB-SubCell"/>
</dbReference>
<dbReference type="EC" id="2.1.1.199" evidence="6"/>
<dbReference type="PANTHER" id="PTHR11265">
    <property type="entry name" value="S-ADENOSYL-METHYLTRANSFERASE MRAW"/>
    <property type="match status" value="1"/>
</dbReference>
<dbReference type="SUPFAM" id="SSF53335">
    <property type="entry name" value="S-adenosyl-L-methionine-dependent methyltransferases"/>
    <property type="match status" value="1"/>
</dbReference>
<name>A0A7C4R3P6_UNCC3</name>
<evidence type="ECO:0000313" key="8">
    <source>
        <dbReference type="EMBL" id="HGT71375.1"/>
    </source>
</evidence>
<comment type="catalytic activity">
    <reaction evidence="6">
        <text>cytidine(1402) in 16S rRNA + S-adenosyl-L-methionine = N(4)-methylcytidine(1402) in 16S rRNA + S-adenosyl-L-homocysteine + H(+)</text>
        <dbReference type="Rhea" id="RHEA:42928"/>
        <dbReference type="Rhea" id="RHEA-COMP:10286"/>
        <dbReference type="Rhea" id="RHEA-COMP:10287"/>
        <dbReference type="ChEBI" id="CHEBI:15378"/>
        <dbReference type="ChEBI" id="CHEBI:57856"/>
        <dbReference type="ChEBI" id="CHEBI:59789"/>
        <dbReference type="ChEBI" id="CHEBI:74506"/>
        <dbReference type="ChEBI" id="CHEBI:82748"/>
        <dbReference type="EC" id="2.1.1.199"/>
    </reaction>
</comment>
<protein>
    <recommendedName>
        <fullName evidence="6">Ribosomal RNA small subunit methyltransferase H</fullName>
        <ecNumber evidence="6">2.1.1.199</ecNumber>
    </recommendedName>
    <alternativeName>
        <fullName evidence="6">16S rRNA m(4)C1402 methyltransferase</fullName>
    </alternativeName>
    <alternativeName>
        <fullName evidence="6">rRNA (cytosine-N(4)-)-methyltransferase RsmH</fullName>
    </alternativeName>
</protein>
<dbReference type="InterPro" id="IPR023397">
    <property type="entry name" value="SAM-dep_MeTrfase_MraW_recog"/>
</dbReference>
<evidence type="ECO:0000256" key="3">
    <source>
        <dbReference type="ARBA" id="ARBA00022603"/>
    </source>
</evidence>
<dbReference type="EMBL" id="DSYQ01000023">
    <property type="protein sequence ID" value="HGT71375.1"/>
    <property type="molecule type" value="Genomic_DNA"/>
</dbReference>
<comment type="similarity">
    <text evidence="1 6">Belongs to the methyltransferase superfamily. RsmH family.</text>
</comment>
<dbReference type="InterPro" id="IPR029063">
    <property type="entry name" value="SAM-dependent_MTases_sf"/>
</dbReference>
<reference evidence="8" key="1">
    <citation type="journal article" date="2020" name="mSystems">
        <title>Genome- and Community-Level Interaction Insights into Carbon Utilization and Element Cycling Functions of Hydrothermarchaeota in Hydrothermal Sediment.</title>
        <authorList>
            <person name="Zhou Z."/>
            <person name="Liu Y."/>
            <person name="Xu W."/>
            <person name="Pan J."/>
            <person name="Luo Z.H."/>
            <person name="Li M."/>
        </authorList>
    </citation>
    <scope>NUCLEOTIDE SEQUENCE [LARGE SCALE GENOMIC DNA]</scope>
    <source>
        <strain evidence="8">SpSt-579</strain>
    </source>
</reference>
<evidence type="ECO:0000256" key="7">
    <source>
        <dbReference type="SAM" id="Coils"/>
    </source>
</evidence>
<comment type="function">
    <text evidence="6">Specifically methylates the N4 position of cytidine in position 1402 (C1402) of 16S rRNA.</text>
</comment>
<feature type="binding site" evidence="6">
    <location>
        <begin position="33"/>
        <end position="35"/>
    </location>
    <ligand>
        <name>S-adenosyl-L-methionine</name>
        <dbReference type="ChEBI" id="CHEBI:59789"/>
    </ligand>
</feature>
<dbReference type="GO" id="GO:0071424">
    <property type="term" value="F:rRNA (cytosine-N4-)-methyltransferase activity"/>
    <property type="evidence" value="ECO:0007669"/>
    <property type="project" value="UniProtKB-UniRule"/>
</dbReference>
<feature type="binding site" evidence="6">
    <location>
        <position position="53"/>
    </location>
    <ligand>
        <name>S-adenosyl-L-methionine</name>
        <dbReference type="ChEBI" id="CHEBI:59789"/>
    </ligand>
</feature>
<dbReference type="SUPFAM" id="SSF81799">
    <property type="entry name" value="Putative methyltransferase TM0872, insert domain"/>
    <property type="match status" value="1"/>
</dbReference>
<dbReference type="InterPro" id="IPR002903">
    <property type="entry name" value="RsmH"/>
</dbReference>
<dbReference type="AlphaFoldDB" id="A0A7C4R3P6"/>
<dbReference type="HAMAP" id="MF_01007">
    <property type="entry name" value="16SrRNA_methyltr_H"/>
    <property type="match status" value="1"/>
</dbReference>
<organism evidence="8">
    <name type="scientific">candidate division CPR3 bacterium</name>
    <dbReference type="NCBI Taxonomy" id="2268181"/>
    <lineage>
        <taxon>Bacteria</taxon>
        <taxon>Bacteria division CPR3</taxon>
    </lineage>
</organism>
<comment type="caution">
    <text evidence="8">The sequence shown here is derived from an EMBL/GenBank/DDBJ whole genome shotgun (WGS) entry which is preliminary data.</text>
</comment>
<keyword evidence="3 6" id="KW-0489">Methyltransferase</keyword>
<feature type="binding site" evidence="6">
    <location>
        <position position="79"/>
    </location>
    <ligand>
        <name>S-adenosyl-L-methionine</name>
        <dbReference type="ChEBI" id="CHEBI:59789"/>
    </ligand>
</feature>
<dbReference type="NCBIfam" id="TIGR00006">
    <property type="entry name" value="16S rRNA (cytosine(1402)-N(4))-methyltransferase RsmH"/>
    <property type="match status" value="1"/>
</dbReference>
<proteinExistence type="inferred from homology"/>
<keyword evidence="6" id="KW-0963">Cytoplasm</keyword>
<keyword evidence="5 6" id="KW-0949">S-adenosyl-L-methionine</keyword>
<evidence type="ECO:0000256" key="2">
    <source>
        <dbReference type="ARBA" id="ARBA00022552"/>
    </source>
</evidence>
<dbReference type="PANTHER" id="PTHR11265:SF0">
    <property type="entry name" value="12S RRNA N4-METHYLCYTIDINE METHYLTRANSFERASE"/>
    <property type="match status" value="1"/>
</dbReference>
<evidence type="ECO:0000256" key="6">
    <source>
        <dbReference type="HAMAP-Rule" id="MF_01007"/>
    </source>
</evidence>
<evidence type="ECO:0000256" key="5">
    <source>
        <dbReference type="ARBA" id="ARBA00022691"/>
    </source>
</evidence>
<feature type="binding site" evidence="6">
    <location>
        <position position="107"/>
    </location>
    <ligand>
        <name>S-adenosyl-L-methionine</name>
        <dbReference type="ChEBI" id="CHEBI:59789"/>
    </ligand>
</feature>
<dbReference type="PIRSF" id="PIRSF004486">
    <property type="entry name" value="MraW"/>
    <property type="match status" value="1"/>
</dbReference>
<evidence type="ECO:0000256" key="1">
    <source>
        <dbReference type="ARBA" id="ARBA00010396"/>
    </source>
</evidence>
<keyword evidence="2 6" id="KW-0698">rRNA processing</keyword>
<dbReference type="Pfam" id="PF01795">
    <property type="entry name" value="Methyltransf_5"/>
    <property type="match status" value="1"/>
</dbReference>
<comment type="subcellular location">
    <subcellularLocation>
        <location evidence="6">Cytoplasm</location>
    </subcellularLocation>
</comment>
<feature type="binding site" evidence="6">
    <location>
        <position position="100"/>
    </location>
    <ligand>
        <name>S-adenosyl-L-methionine</name>
        <dbReference type="ChEBI" id="CHEBI:59789"/>
    </ligand>
</feature>
<feature type="coiled-coil region" evidence="7">
    <location>
        <begin position="202"/>
        <end position="230"/>
    </location>
</feature>
<gene>
    <name evidence="6 8" type="primary">rsmH</name>
    <name evidence="8" type="ORF">ENT43_03895</name>
</gene>